<feature type="transmembrane region" description="Helical" evidence="7">
    <location>
        <begin position="50"/>
        <end position="72"/>
    </location>
</feature>
<keyword evidence="5 7" id="KW-0472">Membrane</keyword>
<keyword evidence="2" id="KW-1003">Cell membrane</keyword>
<reference evidence="11" key="1">
    <citation type="journal article" date="2019" name="Int. J. Syst. Evol. Microbiol.">
        <title>The Global Catalogue of Microorganisms (GCM) 10K type strain sequencing project: providing services to taxonomists for standard genome sequencing and annotation.</title>
        <authorList>
            <consortium name="The Broad Institute Genomics Platform"/>
            <consortium name="The Broad Institute Genome Sequencing Center for Infectious Disease"/>
            <person name="Wu L."/>
            <person name="Ma J."/>
        </authorList>
    </citation>
    <scope>NUCLEOTIDE SEQUENCE [LARGE SCALE GENOMIC DNA]</scope>
    <source>
        <strain evidence="11">JCM 16014</strain>
    </source>
</reference>
<accession>A0ABN2TWT0</accession>
<evidence type="ECO:0000259" key="8">
    <source>
        <dbReference type="Pfam" id="PF02687"/>
    </source>
</evidence>
<dbReference type="InterPro" id="IPR050250">
    <property type="entry name" value="Macrolide_Exporter_MacB"/>
</dbReference>
<evidence type="ECO:0000259" key="9">
    <source>
        <dbReference type="Pfam" id="PF12704"/>
    </source>
</evidence>
<gene>
    <name evidence="10" type="ORF">GCM10009839_22010</name>
</gene>
<evidence type="ECO:0000313" key="11">
    <source>
        <dbReference type="Proteomes" id="UP001500751"/>
    </source>
</evidence>
<evidence type="ECO:0000256" key="5">
    <source>
        <dbReference type="ARBA" id="ARBA00023136"/>
    </source>
</evidence>
<comment type="caution">
    <text evidence="10">The sequence shown here is derived from an EMBL/GenBank/DDBJ whole genome shotgun (WGS) entry which is preliminary data.</text>
</comment>
<evidence type="ECO:0000256" key="1">
    <source>
        <dbReference type="ARBA" id="ARBA00004651"/>
    </source>
</evidence>
<evidence type="ECO:0000256" key="3">
    <source>
        <dbReference type="ARBA" id="ARBA00022692"/>
    </source>
</evidence>
<dbReference type="Proteomes" id="UP001500751">
    <property type="component" value="Unassembled WGS sequence"/>
</dbReference>
<protein>
    <submittedName>
        <fullName evidence="10">ABC transporter permease</fullName>
    </submittedName>
</protein>
<feature type="transmembrane region" description="Helical" evidence="7">
    <location>
        <begin position="392"/>
        <end position="413"/>
    </location>
</feature>
<dbReference type="InterPro" id="IPR025857">
    <property type="entry name" value="MacB_PCD"/>
</dbReference>
<dbReference type="PANTHER" id="PTHR30572">
    <property type="entry name" value="MEMBRANE COMPONENT OF TRANSPORTER-RELATED"/>
    <property type="match status" value="1"/>
</dbReference>
<dbReference type="Pfam" id="PF12704">
    <property type="entry name" value="MacB_PCD"/>
    <property type="match status" value="1"/>
</dbReference>
<comment type="similarity">
    <text evidence="6">Belongs to the ABC-4 integral membrane protein family.</text>
</comment>
<feature type="domain" description="MacB-like periplasmic core" evidence="9">
    <location>
        <begin position="51"/>
        <end position="263"/>
    </location>
</feature>
<evidence type="ECO:0000256" key="4">
    <source>
        <dbReference type="ARBA" id="ARBA00022989"/>
    </source>
</evidence>
<dbReference type="RefSeq" id="WP_344665422.1">
    <property type="nucleotide sequence ID" value="NZ_BAAAQN010000009.1"/>
</dbReference>
<comment type="subcellular location">
    <subcellularLocation>
        <location evidence="1">Cell membrane</location>
        <topology evidence="1">Multi-pass membrane protein</topology>
    </subcellularLocation>
</comment>
<name>A0ABN2TWT0_9ACTN</name>
<proteinExistence type="inferred from homology"/>
<evidence type="ECO:0000256" key="7">
    <source>
        <dbReference type="SAM" id="Phobius"/>
    </source>
</evidence>
<dbReference type="PANTHER" id="PTHR30572:SF4">
    <property type="entry name" value="ABC TRANSPORTER PERMEASE YTRF"/>
    <property type="match status" value="1"/>
</dbReference>
<keyword evidence="3 7" id="KW-0812">Transmembrane</keyword>
<organism evidence="10 11">
    <name type="scientific">Catenulispora yoronensis</name>
    <dbReference type="NCBI Taxonomy" id="450799"/>
    <lineage>
        <taxon>Bacteria</taxon>
        <taxon>Bacillati</taxon>
        <taxon>Actinomycetota</taxon>
        <taxon>Actinomycetes</taxon>
        <taxon>Catenulisporales</taxon>
        <taxon>Catenulisporaceae</taxon>
        <taxon>Catenulispora</taxon>
    </lineage>
</organism>
<evidence type="ECO:0000256" key="6">
    <source>
        <dbReference type="ARBA" id="ARBA00038076"/>
    </source>
</evidence>
<sequence length="428" mass="42910">MSAVKVKVKANVKVQASDRSKASRPRVKRYDPRDLVSEALLGILTRPLRAALTTLGTVLGITTLVITLGVAATAANQITTRFDALSATTVSVTAPPPQPGSADPPLLDWDGPDQVARLAGVTGVAALAEAPVGVDLPVRASAVDDPTLAGASIPVVAATAGLPAAVRGTVTAGRFFDAGMVARHDRVAVLGDQAAKLLGVTDLAEAPAVFVGGQPFTVIGVLGDIAREQFLAATVILPSTTAHDRLGFGAPGRVLITTALGAAGQVAAQAPVALAPGRSAGLTVVAPPSLERARKSVAGDTNALFLVLGLVSLVVGAVGIANVTLVTVVERTGEIGLRRALGAARRHIAYQFLLESTGVGLVGGVIGAALGVIGVVAVSAAHDWTPVLDVRLALAAPVAGAVVGLAAGVYPAVRAARREPVDALRAGL</sequence>
<feature type="domain" description="ABC3 transporter permease C-terminal" evidence="8">
    <location>
        <begin position="307"/>
        <end position="420"/>
    </location>
</feature>
<dbReference type="InterPro" id="IPR003838">
    <property type="entry name" value="ABC3_permease_C"/>
</dbReference>
<keyword evidence="4 7" id="KW-1133">Transmembrane helix</keyword>
<feature type="transmembrane region" description="Helical" evidence="7">
    <location>
        <begin position="350"/>
        <end position="380"/>
    </location>
</feature>
<feature type="transmembrane region" description="Helical" evidence="7">
    <location>
        <begin position="303"/>
        <end position="329"/>
    </location>
</feature>
<keyword evidence="11" id="KW-1185">Reference proteome</keyword>
<dbReference type="Pfam" id="PF02687">
    <property type="entry name" value="FtsX"/>
    <property type="match status" value="1"/>
</dbReference>
<evidence type="ECO:0000256" key="2">
    <source>
        <dbReference type="ARBA" id="ARBA00022475"/>
    </source>
</evidence>
<evidence type="ECO:0000313" key="10">
    <source>
        <dbReference type="EMBL" id="GAA2023930.1"/>
    </source>
</evidence>
<dbReference type="EMBL" id="BAAAQN010000009">
    <property type="protein sequence ID" value="GAA2023930.1"/>
    <property type="molecule type" value="Genomic_DNA"/>
</dbReference>